<dbReference type="InterPro" id="IPR007096">
    <property type="entry name" value="RNA-dir_Rpol_cat_phage"/>
</dbReference>
<evidence type="ECO:0000256" key="7">
    <source>
        <dbReference type="ARBA" id="ARBA00048744"/>
    </source>
</evidence>
<feature type="binding site" evidence="8">
    <location>
        <position position="341"/>
    </location>
    <ligand>
        <name>Mg(2+)</name>
        <dbReference type="ChEBI" id="CHEBI:18420"/>
        <label>2</label>
    </ligand>
</feature>
<evidence type="ECO:0000256" key="6">
    <source>
        <dbReference type="ARBA" id="ARBA00030248"/>
    </source>
</evidence>
<keyword evidence="4" id="KW-0547">Nucleotide-binding</keyword>
<keyword evidence="8" id="KW-0479">Metal-binding</keyword>
<dbReference type="Pfam" id="PF03431">
    <property type="entry name" value="RNA_replicase_B"/>
    <property type="match status" value="1"/>
</dbReference>
<keyword evidence="10" id="KW-0696">RNA-directed RNA polymerase</keyword>
<evidence type="ECO:0000256" key="5">
    <source>
        <dbReference type="ARBA" id="ARBA00022953"/>
    </source>
</evidence>
<comment type="catalytic activity">
    <reaction evidence="7">
        <text>RNA(n) + a ribonucleoside 5'-triphosphate = RNA(n+1) + diphosphate</text>
        <dbReference type="Rhea" id="RHEA:21248"/>
        <dbReference type="Rhea" id="RHEA-COMP:14527"/>
        <dbReference type="Rhea" id="RHEA-COMP:17342"/>
        <dbReference type="ChEBI" id="CHEBI:33019"/>
        <dbReference type="ChEBI" id="CHEBI:61557"/>
        <dbReference type="ChEBI" id="CHEBI:140395"/>
        <dbReference type="EC" id="2.7.7.48"/>
    </reaction>
</comment>
<dbReference type="GO" id="GO:0046872">
    <property type="term" value="F:metal ion binding"/>
    <property type="evidence" value="ECO:0007669"/>
    <property type="project" value="UniProtKB-KW"/>
</dbReference>
<organism evidence="10">
    <name type="scientific">Riiser virus</name>
    <dbReference type="NCBI Taxonomy" id="2707256"/>
    <lineage>
        <taxon>Viruses</taxon>
        <taxon>Riboviria</taxon>
    </lineage>
</organism>
<accession>A0A6H0DH34</accession>
<evidence type="ECO:0000259" key="9">
    <source>
        <dbReference type="PROSITE" id="PS50522"/>
    </source>
</evidence>
<feature type="binding site" evidence="8">
    <location>
        <position position="263"/>
    </location>
    <ligand>
        <name>Mg(2+)</name>
        <dbReference type="ChEBI" id="CHEBI:18420"/>
        <label>2</label>
    </ligand>
</feature>
<keyword evidence="8" id="KW-0460">Magnesium</keyword>
<evidence type="ECO:0000256" key="1">
    <source>
        <dbReference type="ARBA" id="ARBA00012494"/>
    </source>
</evidence>
<comment type="cofactor">
    <cofactor evidence="8">
        <name>Mg(2+)</name>
        <dbReference type="ChEBI" id="CHEBI:18420"/>
    </cofactor>
    <text evidence="8">Binds 2 Mg(2+) per subunit.</text>
</comment>
<dbReference type="PROSITE" id="PS50522">
    <property type="entry name" value="RDRP_PHAGE"/>
    <property type="match status" value="1"/>
</dbReference>
<protein>
    <recommendedName>
        <fullName evidence="1">RNA-directed RNA polymerase</fullName>
        <ecNumber evidence="1">2.7.7.48</ecNumber>
    </recommendedName>
    <alternativeName>
        <fullName evidence="6">RNA replicase beta chain</fullName>
    </alternativeName>
</protein>
<evidence type="ECO:0000256" key="8">
    <source>
        <dbReference type="PIRSR" id="PIRSR605093-1"/>
    </source>
</evidence>
<reference evidence="10" key="1">
    <citation type="submission" date="2020-01" db="EMBL/GenBank/DDBJ databases">
        <title>Sustained virome diversity in Antarctic penguins and their ticks: geographical connectedness and no evidence for low pathogen pressure.</title>
        <authorList>
            <person name="Wille M."/>
            <person name="Harvey E."/>
            <person name="Shi M."/>
            <person name="Gonzalez-Acuna D."/>
            <person name="Holmes E.C."/>
            <person name="Hurt A.C."/>
        </authorList>
    </citation>
    <scope>NUCLEOTIDE SEQUENCE</scope>
    <source>
        <strain evidence="10">Antarctic79</strain>
    </source>
</reference>
<evidence type="ECO:0000256" key="4">
    <source>
        <dbReference type="ARBA" id="ARBA00022741"/>
    </source>
</evidence>
<keyword evidence="5" id="KW-0693">Viral RNA replication</keyword>
<dbReference type="EMBL" id="MT025144">
    <property type="protein sequence ID" value="QIS88029.1"/>
    <property type="molecule type" value="Genomic_RNA"/>
</dbReference>
<keyword evidence="2" id="KW-0808">Transferase</keyword>
<feature type="domain" description="RdRp catalytic" evidence="9">
    <location>
        <begin position="248"/>
        <end position="372"/>
    </location>
</feature>
<sequence length="581" mass="66313">MLSSTIRAYQSTLRTFRFEEPKTFSEDFAQKRYLKKLEEPDPTHAAARAQRCWEEWLAHDEGLPQIRLPAGFWYRVRHQLHEVLRAYADGPADLPQGSEFAPTRGNNSCEAKLSASRWTVTYDAFEAFAKIVYNHSGLKRAARQRFTRYCRINNLNPLDVNFSLYDEVTSSGHEGASIGFILFSRKLEMICEFVHGSRFTTVPKNNEKDRPIEVGPFGNLLVQRSIGNGIRRLLKDVYQVDLDTLADRHRRVIEHHTRWATIDLKNASSSIGVSLVEFLFPPWFVRKLMDARVQGVYGPDWFYFTKQIGAMGNGFTFELMTLILTAAVKQLDKAGTVFGDDIIINPSDAPFLIEMLEEVGFQVNKEKSFISGPFRESCGANFHAAEGYIESYDFEWPESIGDCVLICNKAYRLARIYPSFQKLYECLLKVTPRALQGGPCLEFAKADLLSLVGKGFLPGTKSTWEFTLADILGQGTPAPITFPAFFVTPNVRKVRPKADVLKALTALQYGANAFYVVRGFEFKSKLRTPVLKHLHPKRHWAKYLMYLDSCRKAKDVITHKGEWKDVYFITDGVRVFRARNL</sequence>
<dbReference type="GO" id="GO:0039694">
    <property type="term" value="P:viral RNA genome replication"/>
    <property type="evidence" value="ECO:0007669"/>
    <property type="project" value="InterPro"/>
</dbReference>
<proteinExistence type="predicted"/>
<keyword evidence="3" id="KW-0548">Nucleotidyltransferase</keyword>
<dbReference type="InterPro" id="IPR005093">
    <property type="entry name" value="RNArep_beta"/>
</dbReference>
<evidence type="ECO:0000256" key="3">
    <source>
        <dbReference type="ARBA" id="ARBA00022695"/>
    </source>
</evidence>
<feature type="binding site" evidence="8">
    <location>
        <position position="340"/>
    </location>
    <ligand>
        <name>Mg(2+)</name>
        <dbReference type="ChEBI" id="CHEBI:18420"/>
        <label>2</label>
    </ligand>
</feature>
<dbReference type="SUPFAM" id="SSF56672">
    <property type="entry name" value="DNA/RNA polymerases"/>
    <property type="match status" value="1"/>
</dbReference>
<name>A0A6H0DH34_9VIRU</name>
<evidence type="ECO:0000256" key="2">
    <source>
        <dbReference type="ARBA" id="ARBA00022679"/>
    </source>
</evidence>
<dbReference type="InterPro" id="IPR043502">
    <property type="entry name" value="DNA/RNA_pol_sf"/>
</dbReference>
<dbReference type="GO" id="GO:0003968">
    <property type="term" value="F:RNA-directed RNA polymerase activity"/>
    <property type="evidence" value="ECO:0007669"/>
    <property type="project" value="UniProtKB-KW"/>
</dbReference>
<evidence type="ECO:0000313" key="10">
    <source>
        <dbReference type="EMBL" id="QIS88029.1"/>
    </source>
</evidence>
<dbReference type="EC" id="2.7.7.48" evidence="1"/>
<dbReference type="GO" id="GO:0000166">
    <property type="term" value="F:nucleotide binding"/>
    <property type="evidence" value="ECO:0007669"/>
    <property type="project" value="UniProtKB-KW"/>
</dbReference>